<gene>
    <name evidence="3" type="ORF">Tco_0953645</name>
</gene>
<name>A0ABQ5E0G7_9ASTR</name>
<keyword evidence="4" id="KW-1185">Reference proteome</keyword>
<reference evidence="3" key="2">
    <citation type="submission" date="2022-01" db="EMBL/GenBank/DDBJ databases">
        <authorList>
            <person name="Yamashiro T."/>
            <person name="Shiraishi A."/>
            <person name="Satake H."/>
            <person name="Nakayama K."/>
        </authorList>
    </citation>
    <scope>NUCLEOTIDE SEQUENCE</scope>
</reference>
<feature type="compositionally biased region" description="Basic residues" evidence="1">
    <location>
        <begin position="328"/>
        <end position="337"/>
    </location>
</feature>
<organism evidence="3 4">
    <name type="scientific">Tanacetum coccineum</name>
    <dbReference type="NCBI Taxonomy" id="301880"/>
    <lineage>
        <taxon>Eukaryota</taxon>
        <taxon>Viridiplantae</taxon>
        <taxon>Streptophyta</taxon>
        <taxon>Embryophyta</taxon>
        <taxon>Tracheophyta</taxon>
        <taxon>Spermatophyta</taxon>
        <taxon>Magnoliopsida</taxon>
        <taxon>eudicotyledons</taxon>
        <taxon>Gunneridae</taxon>
        <taxon>Pentapetalae</taxon>
        <taxon>asterids</taxon>
        <taxon>campanulids</taxon>
        <taxon>Asterales</taxon>
        <taxon>Asteraceae</taxon>
        <taxon>Asteroideae</taxon>
        <taxon>Anthemideae</taxon>
        <taxon>Anthemidinae</taxon>
        <taxon>Tanacetum</taxon>
    </lineage>
</organism>
<feature type="compositionally biased region" description="Basic and acidic residues" evidence="1">
    <location>
        <begin position="365"/>
        <end position="380"/>
    </location>
</feature>
<comment type="caution">
    <text evidence="3">The sequence shown here is derived from an EMBL/GenBank/DDBJ whole genome shotgun (WGS) entry which is preliminary data.</text>
</comment>
<protein>
    <submittedName>
        <fullName evidence="3">Retrotransposon protein, putative, ty3-gypsy subclass</fullName>
    </submittedName>
</protein>
<evidence type="ECO:0000313" key="3">
    <source>
        <dbReference type="EMBL" id="GJT44930.1"/>
    </source>
</evidence>
<evidence type="ECO:0000256" key="1">
    <source>
        <dbReference type="SAM" id="MobiDB-lite"/>
    </source>
</evidence>
<feature type="region of interest" description="Disordered" evidence="1">
    <location>
        <begin position="324"/>
        <end position="380"/>
    </location>
</feature>
<feature type="domain" description="Integrase zinc-binding" evidence="2">
    <location>
        <begin position="276"/>
        <end position="321"/>
    </location>
</feature>
<dbReference type="EMBL" id="BQNB010015855">
    <property type="protein sequence ID" value="GJT44930.1"/>
    <property type="molecule type" value="Genomic_DNA"/>
</dbReference>
<dbReference type="Proteomes" id="UP001151760">
    <property type="component" value="Unassembled WGS sequence"/>
</dbReference>
<dbReference type="Pfam" id="PF17921">
    <property type="entry name" value="Integrase_H2C2"/>
    <property type="match status" value="1"/>
</dbReference>
<reference evidence="3" key="1">
    <citation type="journal article" date="2022" name="Int. J. Mol. Sci.">
        <title>Draft Genome of Tanacetum Coccineum: Genomic Comparison of Closely Related Tanacetum-Family Plants.</title>
        <authorList>
            <person name="Yamashiro T."/>
            <person name="Shiraishi A."/>
            <person name="Nakayama K."/>
            <person name="Satake H."/>
        </authorList>
    </citation>
    <scope>NUCLEOTIDE SEQUENCE</scope>
</reference>
<evidence type="ECO:0000259" key="2">
    <source>
        <dbReference type="Pfam" id="PF17921"/>
    </source>
</evidence>
<proteinExistence type="predicted"/>
<accession>A0ABQ5E0G7</accession>
<sequence length="408" mass="47431">MEGSVKTGDDCDITVVFSLGYCFASEDIRYSDLIVKVSHDIFLSIFDYLRLRLALSLIPVLNLSPKAPYRMAPVELKELKGSYRKMLGESALLGPVFHRQGGTVLFVILRRRMGAWLVQKEVVCEVFVSGVLVTASRVFPWYILYLQTAFIMDHKLEAITKWPRPTTVTEFRWFSNISGCIEERKVWVVFDATSGECDRLRFKAADSLMKWLELLKDYDTNMPLPSGQGYVGADDLVQKSGMIVMRIEFYSCYRSEAQRDDGECWAFCRMLCVPNDRHFREKVMTEAHSSPFTVHPGSTKMYRDLKQYFWWNGMKQDVATFERIEKTKRSKKPVKKPTRNERDKKKSEETTKDQSRISPIQQKRQSKEETMKPRANYDKCSKIQRPFGVFKVSKGQSCKKRKVVLKRK</sequence>
<evidence type="ECO:0000313" key="4">
    <source>
        <dbReference type="Proteomes" id="UP001151760"/>
    </source>
</evidence>
<feature type="compositionally biased region" description="Basic and acidic residues" evidence="1">
    <location>
        <begin position="338"/>
        <end position="355"/>
    </location>
</feature>
<dbReference type="Gene3D" id="1.10.340.70">
    <property type="match status" value="1"/>
</dbReference>
<dbReference type="InterPro" id="IPR041588">
    <property type="entry name" value="Integrase_H2C2"/>
</dbReference>